<comment type="similarity">
    <text evidence="1">Belongs to the 3-beta-HSD family.</text>
</comment>
<gene>
    <name evidence="4" type="ORF">HYDPIDRAFT_112276</name>
</gene>
<evidence type="ECO:0000313" key="5">
    <source>
        <dbReference type="Proteomes" id="UP000053820"/>
    </source>
</evidence>
<reference evidence="4 5" key="1">
    <citation type="submission" date="2014-04" db="EMBL/GenBank/DDBJ databases">
        <title>Evolutionary Origins and Diversification of the Mycorrhizal Mutualists.</title>
        <authorList>
            <consortium name="DOE Joint Genome Institute"/>
            <consortium name="Mycorrhizal Genomics Consortium"/>
            <person name="Kohler A."/>
            <person name="Kuo A."/>
            <person name="Nagy L.G."/>
            <person name="Floudas D."/>
            <person name="Copeland A."/>
            <person name="Barry K.W."/>
            <person name="Cichocki N."/>
            <person name="Veneault-Fourrey C."/>
            <person name="LaButti K."/>
            <person name="Lindquist E.A."/>
            <person name="Lipzen A."/>
            <person name="Lundell T."/>
            <person name="Morin E."/>
            <person name="Murat C."/>
            <person name="Riley R."/>
            <person name="Ohm R."/>
            <person name="Sun H."/>
            <person name="Tunlid A."/>
            <person name="Henrissat B."/>
            <person name="Grigoriev I.V."/>
            <person name="Hibbett D.S."/>
            <person name="Martin F."/>
        </authorList>
    </citation>
    <scope>NUCLEOTIDE SEQUENCE [LARGE SCALE GENOMIC DNA]</scope>
    <source>
        <strain evidence="4 5">MD-312</strain>
    </source>
</reference>
<dbReference type="PANTHER" id="PTHR43245:SF51">
    <property type="entry name" value="SHORT CHAIN DEHYDROGENASE_REDUCTASE FAMILY 42E, MEMBER 2"/>
    <property type="match status" value="1"/>
</dbReference>
<dbReference type="GO" id="GO:0006694">
    <property type="term" value="P:steroid biosynthetic process"/>
    <property type="evidence" value="ECO:0007669"/>
    <property type="project" value="InterPro"/>
</dbReference>
<dbReference type="PANTHER" id="PTHR43245">
    <property type="entry name" value="BIFUNCTIONAL POLYMYXIN RESISTANCE PROTEIN ARNA"/>
    <property type="match status" value="1"/>
</dbReference>
<keyword evidence="2" id="KW-0560">Oxidoreductase</keyword>
<evidence type="ECO:0000256" key="1">
    <source>
        <dbReference type="ARBA" id="ARBA00009219"/>
    </source>
</evidence>
<dbReference type="SUPFAM" id="SSF51735">
    <property type="entry name" value="NAD(P)-binding Rossmann-fold domains"/>
    <property type="match status" value="1"/>
</dbReference>
<dbReference type="EMBL" id="KN839847">
    <property type="protein sequence ID" value="KIJ64290.1"/>
    <property type="molecule type" value="Genomic_DNA"/>
</dbReference>
<name>A0A0C9W0J5_9AGAM</name>
<evidence type="ECO:0000256" key="2">
    <source>
        <dbReference type="ARBA" id="ARBA00023002"/>
    </source>
</evidence>
<sequence>MLLDVLVGIAAVTYLFFLHKRVSGPDETPAPLTPAQLDKVSYADVNLTDGIPPATHKGYAIVGGSGFLGTYLIRLLLLRGETSIRVVDMNPPAAAVSSHAAVSFVRADITDPASIRDALLQPFRSTGSPPAVIYHTAALIRFWERSYYSWHLSYQVNVMGTRNVVAATKEIPGAVLIYTSTSDAVIPSTKLCRLGLEKKYSPWNKTAISDDDPPLGPWEQHESCYARSKVLSERLVIGANGHQGLRTGIIRPGYTIVGPNDRMCTSTLTMPRVPNFGKRYRQTDICAWDAVTAHLLLEDALERKPEETAGQAFLVTGAGPAWSIGHIRDTIKYFSGRPLIFDDIPELAILVLAHVIEAFLFLRYHILLPFYLLIGQTPRPDPRWMGETVYLQPATLEFLADITINDSRARRVLGYEPKWSPEQWIKYTVDEVQSGRTHAGHGLQLKSN</sequence>
<keyword evidence="5" id="KW-1185">Reference proteome</keyword>
<accession>A0A0C9W0J5</accession>
<dbReference type="OrthoDB" id="10058185at2759"/>
<dbReference type="Pfam" id="PF01073">
    <property type="entry name" value="3Beta_HSD"/>
    <property type="match status" value="1"/>
</dbReference>
<evidence type="ECO:0000313" key="4">
    <source>
        <dbReference type="EMBL" id="KIJ64290.1"/>
    </source>
</evidence>
<feature type="domain" description="3-beta hydroxysteroid dehydrogenase/isomerase" evidence="3">
    <location>
        <begin position="60"/>
        <end position="320"/>
    </location>
</feature>
<dbReference type="GO" id="GO:0016616">
    <property type="term" value="F:oxidoreductase activity, acting on the CH-OH group of donors, NAD or NADP as acceptor"/>
    <property type="evidence" value="ECO:0007669"/>
    <property type="project" value="InterPro"/>
</dbReference>
<dbReference type="InterPro" id="IPR050177">
    <property type="entry name" value="Lipid_A_modif_metabolic_enz"/>
</dbReference>
<dbReference type="Gene3D" id="3.40.50.720">
    <property type="entry name" value="NAD(P)-binding Rossmann-like Domain"/>
    <property type="match status" value="1"/>
</dbReference>
<dbReference type="AlphaFoldDB" id="A0A0C9W0J5"/>
<organism evidence="4 5">
    <name type="scientific">Hydnomerulius pinastri MD-312</name>
    <dbReference type="NCBI Taxonomy" id="994086"/>
    <lineage>
        <taxon>Eukaryota</taxon>
        <taxon>Fungi</taxon>
        <taxon>Dikarya</taxon>
        <taxon>Basidiomycota</taxon>
        <taxon>Agaricomycotina</taxon>
        <taxon>Agaricomycetes</taxon>
        <taxon>Agaricomycetidae</taxon>
        <taxon>Boletales</taxon>
        <taxon>Boletales incertae sedis</taxon>
        <taxon>Leucogyrophana</taxon>
    </lineage>
</organism>
<dbReference type="InterPro" id="IPR036291">
    <property type="entry name" value="NAD(P)-bd_dom_sf"/>
</dbReference>
<dbReference type="HOGENOM" id="CLU_045580_1_0_1"/>
<dbReference type="Proteomes" id="UP000053820">
    <property type="component" value="Unassembled WGS sequence"/>
</dbReference>
<dbReference type="InterPro" id="IPR002225">
    <property type="entry name" value="3Beta_OHSteriod_DH/Estase"/>
</dbReference>
<proteinExistence type="inferred from homology"/>
<protein>
    <recommendedName>
        <fullName evidence="3">3-beta hydroxysteroid dehydrogenase/isomerase domain-containing protein</fullName>
    </recommendedName>
</protein>
<evidence type="ECO:0000259" key="3">
    <source>
        <dbReference type="Pfam" id="PF01073"/>
    </source>
</evidence>